<dbReference type="GO" id="GO:0005739">
    <property type="term" value="C:mitochondrion"/>
    <property type="evidence" value="ECO:0007669"/>
    <property type="project" value="UniProtKB-SubCell"/>
</dbReference>
<feature type="compositionally biased region" description="Polar residues" evidence="5">
    <location>
        <begin position="314"/>
        <end position="337"/>
    </location>
</feature>
<evidence type="ECO:0000256" key="2">
    <source>
        <dbReference type="ARBA" id="ARBA00022980"/>
    </source>
</evidence>
<keyword evidence="3" id="KW-0496">Mitochondrion</keyword>
<feature type="region of interest" description="Disordered" evidence="5">
    <location>
        <begin position="221"/>
        <end position="351"/>
    </location>
</feature>
<name>A0A9W8AX53_9FUNG</name>
<dbReference type="Gene3D" id="3.40.30.10">
    <property type="entry name" value="Glutaredoxin"/>
    <property type="match status" value="1"/>
</dbReference>
<comment type="caution">
    <text evidence="7">The sequence shown here is derived from an EMBL/GenBank/DDBJ whole genome shotgun (WGS) entry which is preliminary data.</text>
</comment>
<gene>
    <name evidence="7" type="ORF">IWQ62_001790</name>
</gene>
<keyword evidence="8" id="KW-1185">Reference proteome</keyword>
<feature type="compositionally biased region" description="Basic residues" evidence="5">
    <location>
        <begin position="338"/>
        <end position="351"/>
    </location>
</feature>
<dbReference type="AlphaFoldDB" id="A0A9W8AX53"/>
<keyword evidence="4" id="KW-0687">Ribonucleoprotein</keyword>
<dbReference type="InterPro" id="IPR007741">
    <property type="entry name" value="Ribosomal_mL43/mS25/NADH_DH"/>
</dbReference>
<dbReference type="OrthoDB" id="1696305at2759"/>
<dbReference type="GO" id="GO:0003735">
    <property type="term" value="F:structural constituent of ribosome"/>
    <property type="evidence" value="ECO:0007669"/>
    <property type="project" value="InterPro"/>
</dbReference>
<dbReference type="SUPFAM" id="SSF52833">
    <property type="entry name" value="Thioredoxin-like"/>
    <property type="match status" value="1"/>
</dbReference>
<dbReference type="Proteomes" id="UP001150925">
    <property type="component" value="Unassembled WGS sequence"/>
</dbReference>
<dbReference type="EMBL" id="JANBPY010000320">
    <property type="protein sequence ID" value="KAJ1967541.1"/>
    <property type="molecule type" value="Genomic_DNA"/>
</dbReference>
<proteinExistence type="predicted"/>
<dbReference type="GO" id="GO:1990904">
    <property type="term" value="C:ribonucleoprotein complex"/>
    <property type="evidence" value="ECO:0007669"/>
    <property type="project" value="UniProtKB-KW"/>
</dbReference>
<dbReference type="PANTHER" id="PTHR13274:SF2">
    <property type="entry name" value="SMALL RIBOSOMAL SUBUNIT PROTEIN MS25"/>
    <property type="match status" value="1"/>
</dbReference>
<feature type="compositionally biased region" description="Polar residues" evidence="5">
    <location>
        <begin position="226"/>
        <end position="245"/>
    </location>
</feature>
<feature type="compositionally biased region" description="Polar residues" evidence="5">
    <location>
        <begin position="254"/>
        <end position="269"/>
    </location>
</feature>
<dbReference type="Pfam" id="PF05047">
    <property type="entry name" value="L51_S25_CI-B8"/>
    <property type="match status" value="1"/>
</dbReference>
<dbReference type="GO" id="GO:0005840">
    <property type="term" value="C:ribosome"/>
    <property type="evidence" value="ECO:0007669"/>
    <property type="project" value="UniProtKB-KW"/>
</dbReference>
<evidence type="ECO:0000256" key="1">
    <source>
        <dbReference type="ARBA" id="ARBA00004173"/>
    </source>
</evidence>
<dbReference type="InterPro" id="IPR036249">
    <property type="entry name" value="Thioredoxin-like_sf"/>
</dbReference>
<evidence type="ECO:0000313" key="7">
    <source>
        <dbReference type="EMBL" id="KAJ1967541.1"/>
    </source>
</evidence>
<comment type="subcellular location">
    <subcellularLocation>
        <location evidence="1">Mitochondrion</location>
    </subcellularLocation>
</comment>
<evidence type="ECO:0000313" key="8">
    <source>
        <dbReference type="Proteomes" id="UP001150925"/>
    </source>
</evidence>
<dbReference type="Pfam" id="PF14712">
    <property type="entry name" value="Snapin_Pallidin"/>
    <property type="match status" value="1"/>
</dbReference>
<dbReference type="InterPro" id="IPR028119">
    <property type="entry name" value="Snapin/Pallidin/Snn1"/>
</dbReference>
<sequence length="351" mass="38776">MPQLNKVQALIKHLTTGAGAIQLPSQVTKITLTYQFGSRVYGLRHFLKSTLPRIQYNNPKVQVDLDRSKEPTPPQLTVEFANATQKVVDVKGMHSDKIYQRFVDVTTNKPQTQESLVTSESPGRTVGDDWQGLTSGGIAKVFLPALDALDQKLQALVRRQVELHNRLVEASQHNGWGTQLETIPHAGVLEQVHEYTAKLDGLRKRMIALESKSGQLVRRTERMHGLQNQAKQARRQFMTQQSQLDQAIEAQRVSPIQATSPSEPRTSLSPVVEPSRSPKPATPAGTNDIGLGHASGDQPVVQGDNGDTMASRWPLSQTDTGTITESPTPSKAVSRTQVTRKKRQPRKVTID</sequence>
<accession>A0A9W8AX53</accession>
<evidence type="ECO:0000256" key="5">
    <source>
        <dbReference type="SAM" id="MobiDB-lite"/>
    </source>
</evidence>
<dbReference type="SMART" id="SM00916">
    <property type="entry name" value="L51_S25_CI-B8"/>
    <property type="match status" value="1"/>
</dbReference>
<feature type="domain" description="Ribosomal protein/NADH dehydrogenase" evidence="6">
    <location>
        <begin position="35"/>
        <end position="109"/>
    </location>
</feature>
<dbReference type="PANTHER" id="PTHR13274">
    <property type="entry name" value="MITOCHONDRIAL RIBOSOMAL PROTEIN S25"/>
    <property type="match status" value="1"/>
</dbReference>
<protein>
    <recommendedName>
        <fullName evidence="6">Ribosomal protein/NADH dehydrogenase domain-containing protein</fullName>
    </recommendedName>
</protein>
<evidence type="ECO:0000259" key="6">
    <source>
        <dbReference type="SMART" id="SM00916"/>
    </source>
</evidence>
<keyword evidence="2" id="KW-0689">Ribosomal protein</keyword>
<evidence type="ECO:0000256" key="3">
    <source>
        <dbReference type="ARBA" id="ARBA00023128"/>
    </source>
</evidence>
<evidence type="ECO:0000256" key="4">
    <source>
        <dbReference type="ARBA" id="ARBA00023274"/>
    </source>
</evidence>
<organism evidence="7 8">
    <name type="scientific">Dispira parvispora</name>
    <dbReference type="NCBI Taxonomy" id="1520584"/>
    <lineage>
        <taxon>Eukaryota</taxon>
        <taxon>Fungi</taxon>
        <taxon>Fungi incertae sedis</taxon>
        <taxon>Zoopagomycota</taxon>
        <taxon>Kickxellomycotina</taxon>
        <taxon>Dimargaritomycetes</taxon>
        <taxon>Dimargaritales</taxon>
        <taxon>Dimargaritaceae</taxon>
        <taxon>Dispira</taxon>
    </lineage>
</organism>
<dbReference type="InterPro" id="IPR040049">
    <property type="entry name" value="Ribosomal_mS25/mL61"/>
</dbReference>
<reference evidence="7" key="1">
    <citation type="submission" date="2022-07" db="EMBL/GenBank/DDBJ databases">
        <title>Phylogenomic reconstructions and comparative analyses of Kickxellomycotina fungi.</title>
        <authorList>
            <person name="Reynolds N.K."/>
            <person name="Stajich J.E."/>
            <person name="Barry K."/>
            <person name="Grigoriev I.V."/>
            <person name="Crous P."/>
            <person name="Smith M.E."/>
        </authorList>
    </citation>
    <scope>NUCLEOTIDE SEQUENCE</scope>
    <source>
        <strain evidence="7">RSA 1196</strain>
    </source>
</reference>